<reference evidence="8 9" key="1">
    <citation type="submission" date="2024-02" db="EMBL/GenBank/DDBJ databases">
        <authorList>
            <person name="Chen Y."/>
            <person name="Shah S."/>
            <person name="Dougan E. K."/>
            <person name="Thang M."/>
            <person name="Chan C."/>
        </authorList>
    </citation>
    <scope>NUCLEOTIDE SEQUENCE [LARGE SCALE GENOMIC DNA]</scope>
</reference>
<protein>
    <submittedName>
        <fullName evidence="8">Probable polygalacturonase (PG) (Pectinase)</fullName>
    </submittedName>
</protein>
<evidence type="ECO:0000256" key="1">
    <source>
        <dbReference type="ARBA" id="ARBA00008834"/>
    </source>
</evidence>
<dbReference type="PROSITE" id="PS00502">
    <property type="entry name" value="POLYGALACTURONASE"/>
    <property type="match status" value="1"/>
</dbReference>
<keyword evidence="2 5" id="KW-0378">Hydrolase</keyword>
<name>A0ABP0LE64_9DINO</name>
<evidence type="ECO:0000313" key="9">
    <source>
        <dbReference type="Proteomes" id="UP001642464"/>
    </source>
</evidence>
<evidence type="ECO:0000256" key="6">
    <source>
        <dbReference type="SAM" id="SignalP"/>
    </source>
</evidence>
<comment type="similarity">
    <text evidence="1 5">Belongs to the glycosyl hydrolase 28 family.</text>
</comment>
<dbReference type="InterPro" id="IPR012334">
    <property type="entry name" value="Pectin_lyas_fold"/>
</dbReference>
<dbReference type="Gene3D" id="2.160.20.10">
    <property type="entry name" value="Single-stranded right-handed beta-helix, Pectin lyase-like"/>
    <property type="match status" value="1"/>
</dbReference>
<dbReference type="Pfam" id="PF00295">
    <property type="entry name" value="Glyco_hydro_28"/>
    <property type="match status" value="1"/>
</dbReference>
<feature type="active site" evidence="4">
    <location>
        <position position="322"/>
    </location>
</feature>
<evidence type="ECO:0000256" key="5">
    <source>
        <dbReference type="RuleBase" id="RU361169"/>
    </source>
</evidence>
<dbReference type="PANTHER" id="PTHR31339:SF9">
    <property type="entry name" value="PLASMIN AND FIBRONECTIN-BINDING PROTEIN A"/>
    <property type="match status" value="1"/>
</dbReference>
<evidence type="ECO:0000259" key="7">
    <source>
        <dbReference type="Pfam" id="PF12708"/>
    </source>
</evidence>
<feature type="chain" id="PRO_5047360846" evidence="6">
    <location>
        <begin position="23"/>
        <end position="463"/>
    </location>
</feature>
<proteinExistence type="inferred from homology"/>
<keyword evidence="9" id="KW-1185">Reference proteome</keyword>
<dbReference type="EMBL" id="CAXAMM010015891">
    <property type="protein sequence ID" value="CAK9037450.1"/>
    <property type="molecule type" value="Genomic_DNA"/>
</dbReference>
<dbReference type="InterPro" id="IPR011050">
    <property type="entry name" value="Pectin_lyase_fold/virulence"/>
</dbReference>
<organism evidence="8 9">
    <name type="scientific">Durusdinium trenchii</name>
    <dbReference type="NCBI Taxonomy" id="1381693"/>
    <lineage>
        <taxon>Eukaryota</taxon>
        <taxon>Sar</taxon>
        <taxon>Alveolata</taxon>
        <taxon>Dinophyceae</taxon>
        <taxon>Suessiales</taxon>
        <taxon>Symbiodiniaceae</taxon>
        <taxon>Durusdinium</taxon>
    </lineage>
</organism>
<keyword evidence="3 5" id="KW-0326">Glycosidase</keyword>
<dbReference type="SMART" id="SM00710">
    <property type="entry name" value="PbH1"/>
    <property type="match status" value="5"/>
</dbReference>
<dbReference type="PANTHER" id="PTHR31339">
    <property type="entry name" value="PECTIN LYASE-RELATED"/>
    <property type="match status" value="1"/>
</dbReference>
<dbReference type="InterPro" id="IPR051801">
    <property type="entry name" value="GH28_Enzymes"/>
</dbReference>
<dbReference type="SUPFAM" id="SSF51126">
    <property type="entry name" value="Pectin lyase-like"/>
    <property type="match status" value="1"/>
</dbReference>
<dbReference type="InterPro" id="IPR024535">
    <property type="entry name" value="RHGA/B-epi-like_pectate_lyase"/>
</dbReference>
<comment type="caution">
    <text evidence="8">The sequence shown here is derived from an EMBL/GenBank/DDBJ whole genome shotgun (WGS) entry which is preliminary data.</text>
</comment>
<gene>
    <name evidence="8" type="ORF">SCF082_LOCUS22157</name>
</gene>
<keyword evidence="6" id="KW-0732">Signal</keyword>
<evidence type="ECO:0000256" key="2">
    <source>
        <dbReference type="ARBA" id="ARBA00022801"/>
    </source>
</evidence>
<dbReference type="Proteomes" id="UP001642464">
    <property type="component" value="Unassembled WGS sequence"/>
</dbReference>
<evidence type="ECO:0000256" key="3">
    <source>
        <dbReference type="ARBA" id="ARBA00023295"/>
    </source>
</evidence>
<evidence type="ECO:0000313" key="8">
    <source>
        <dbReference type="EMBL" id="CAK9037450.1"/>
    </source>
</evidence>
<dbReference type="InterPro" id="IPR000743">
    <property type="entry name" value="Glyco_hydro_28"/>
</dbReference>
<sequence>MKYITAFAAAVLLTCPISVSHADEAAVGWHSVDDIVARIGSTHFPDKDFNATDFGARGDGQTDSQEAINNAIEACHEAGGGRVVVPAGEYRVDGPVRLKSNVNLHLAAECTLRFSTRPSDYLPVVFTRFEGTELMNYSPPIYAFEETNIGLTGSGVIDAQADFDNWWKWKGAWSGTPANALKDGDPDQSNAIDQVRAQADEGVPAEQRVYGEGSMLRSSFVQPYRCKDVLIEGITVKNSPMWCLHPVLSENVIVRGVTVDSHGPNNDGCNPESCRYVLIEGCTFDTGDDCIAIKSGRNTDGRRLNRPSEFYVIRNCKMRDGHGGVVLGSEMSGGVRNIFVEDCEMDSPHLERAIRLKSNSNRGGYLENLFVRNVQVGEVSDAVLRVNLYYAHETGEHPPVVRNIFVENLSSQKSRYAFYFRGLEEHPIASITIRNCTFAGADKPSVIEHVKQLTMENVTFPLE</sequence>
<dbReference type="Pfam" id="PF12708">
    <property type="entry name" value="Pect-lyase_RHGA_epim"/>
    <property type="match status" value="1"/>
</dbReference>
<accession>A0ABP0LE64</accession>
<feature type="domain" description="Rhamnogalacturonase A/B/Epimerase-like pectate lyase" evidence="7">
    <location>
        <begin position="49"/>
        <end position="104"/>
    </location>
</feature>
<dbReference type="InterPro" id="IPR006626">
    <property type="entry name" value="PbH1"/>
</dbReference>
<evidence type="ECO:0000256" key="4">
    <source>
        <dbReference type="PROSITE-ProRule" id="PRU10052"/>
    </source>
</evidence>
<feature type="signal peptide" evidence="6">
    <location>
        <begin position="1"/>
        <end position="22"/>
    </location>
</feature>